<proteinExistence type="predicted"/>
<reference evidence="1 2" key="1">
    <citation type="journal article" date="2014" name="BMC Genomics">
        <title>Genome sequencing of four Aureobasidium pullulans varieties: biotechnological potential, stress tolerance, and description of new species.</title>
        <authorList>
            <person name="Gostin Ar C."/>
            <person name="Ohm R.A."/>
            <person name="Kogej T."/>
            <person name="Sonjak S."/>
            <person name="Turk M."/>
            <person name="Zajc J."/>
            <person name="Zalar P."/>
            <person name="Grube M."/>
            <person name="Sun H."/>
            <person name="Han J."/>
            <person name="Sharma A."/>
            <person name="Chiniquy J."/>
            <person name="Ngan C.Y."/>
            <person name="Lipzen A."/>
            <person name="Barry K."/>
            <person name="Grigoriev I.V."/>
            <person name="Gunde-Cimerman N."/>
        </authorList>
    </citation>
    <scope>NUCLEOTIDE SEQUENCE [LARGE SCALE GENOMIC DNA]</scope>
    <source>
        <strain evidence="1 2">EXF-2481</strain>
    </source>
</reference>
<dbReference type="HOGENOM" id="CLU_1234781_0_0_1"/>
<dbReference type="RefSeq" id="XP_013345607.1">
    <property type="nucleotide sequence ID" value="XM_013490153.1"/>
</dbReference>
<dbReference type="Proteomes" id="UP000030641">
    <property type="component" value="Unassembled WGS sequence"/>
</dbReference>
<dbReference type="InParanoid" id="A0A074YGV6"/>
<gene>
    <name evidence="1" type="ORF">AUEXF2481DRAFT_627855</name>
</gene>
<accession>A0A074YGV6</accession>
<name>A0A074YGV6_AURSE</name>
<keyword evidence="2" id="KW-1185">Reference proteome</keyword>
<dbReference type="AlphaFoldDB" id="A0A074YGV6"/>
<protein>
    <submittedName>
        <fullName evidence="1">Uncharacterized protein</fullName>
    </submittedName>
</protein>
<evidence type="ECO:0000313" key="2">
    <source>
        <dbReference type="Proteomes" id="UP000030641"/>
    </source>
</evidence>
<organism evidence="1 2">
    <name type="scientific">Aureobasidium subglaciale (strain EXF-2481)</name>
    <name type="common">Aureobasidium pullulans var. subglaciale</name>
    <dbReference type="NCBI Taxonomy" id="1043005"/>
    <lineage>
        <taxon>Eukaryota</taxon>
        <taxon>Fungi</taxon>
        <taxon>Dikarya</taxon>
        <taxon>Ascomycota</taxon>
        <taxon>Pezizomycotina</taxon>
        <taxon>Dothideomycetes</taxon>
        <taxon>Dothideomycetidae</taxon>
        <taxon>Dothideales</taxon>
        <taxon>Saccotheciaceae</taxon>
        <taxon>Aureobasidium</taxon>
    </lineage>
</organism>
<sequence>MFIISRQTAFHSFPYSVLWSHLFHHDFHDHHEPQSPFHAVFPAWRSGFFSTQKRRYPCSVFSTITFVSLHTIHRRYIKRKAQKFFHAAFPARRSGLISQQARRCPCSVSFSYIRFTSTQPPALHQDRTTETSNRRNVLYVFFFYLIREKRRRGFGKEHLYIPACLVCCAPEKKFPVNSTIIPCPNCSKKIKWFLVQRKWKRERMFPPMAFFGGKLRVAWHNSDY</sequence>
<dbReference type="GeneID" id="25369658"/>
<dbReference type="EMBL" id="KL584755">
    <property type="protein sequence ID" value="KEQ97043.1"/>
    <property type="molecule type" value="Genomic_DNA"/>
</dbReference>
<evidence type="ECO:0000313" key="1">
    <source>
        <dbReference type="EMBL" id="KEQ97043.1"/>
    </source>
</evidence>